<dbReference type="Pfam" id="PF03638">
    <property type="entry name" value="TCR"/>
    <property type="match status" value="2"/>
</dbReference>
<keyword evidence="4" id="KW-0539">Nucleus</keyword>
<comment type="caution">
    <text evidence="7">The sequence shown here is derived from an EMBL/GenBank/DDBJ whole genome shotgun (WGS) entry which is preliminary data.</text>
</comment>
<evidence type="ECO:0000256" key="3">
    <source>
        <dbReference type="ARBA" id="ARBA00022473"/>
    </source>
</evidence>
<evidence type="ECO:0000256" key="5">
    <source>
        <dbReference type="SAM" id="MobiDB-lite"/>
    </source>
</evidence>
<dbReference type="PANTHER" id="PTHR46159:SF12">
    <property type="entry name" value="PROTEIN TESMIN_TSO1-LIKE CXC 3-RELATED"/>
    <property type="match status" value="1"/>
</dbReference>
<name>A0A178VKF3_ARATH</name>
<evidence type="ECO:0000313" key="7">
    <source>
        <dbReference type="EMBL" id="OAP06827.1"/>
    </source>
</evidence>
<dbReference type="AlphaFoldDB" id="A0A178VKF3"/>
<comment type="similarity">
    <text evidence="2">Belongs to the lin-54 family.</text>
</comment>
<evidence type="ECO:0000256" key="1">
    <source>
        <dbReference type="ARBA" id="ARBA00004123"/>
    </source>
</evidence>
<keyword evidence="3" id="KW-0217">Developmental protein</keyword>
<dbReference type="ExpressionAtlas" id="A0A178VKF3">
    <property type="expression patterns" value="baseline and differential"/>
</dbReference>
<dbReference type="InterPro" id="IPR005172">
    <property type="entry name" value="CRC"/>
</dbReference>
<dbReference type="Proteomes" id="UP000078284">
    <property type="component" value="Chromosome 3"/>
</dbReference>
<feature type="region of interest" description="Disordered" evidence="5">
    <location>
        <begin position="570"/>
        <end position="609"/>
    </location>
</feature>
<evidence type="ECO:0000313" key="8">
    <source>
        <dbReference type="Proteomes" id="UP000078284"/>
    </source>
</evidence>
<accession>A0A178VKF3</accession>
<dbReference type="EMBL" id="LUHQ01000003">
    <property type="protein sequence ID" value="OAP06827.1"/>
    <property type="molecule type" value="Genomic_DNA"/>
</dbReference>
<reference evidence="8" key="1">
    <citation type="journal article" date="2016" name="Proc. Natl. Acad. Sci. U.S.A.">
        <title>Chromosome-level assembly of Arabidopsis thaliana Ler reveals the extent of translocation and inversion polymorphisms.</title>
        <authorList>
            <person name="Zapata L."/>
            <person name="Ding J."/>
            <person name="Willing E.M."/>
            <person name="Hartwig B."/>
            <person name="Bezdan D."/>
            <person name="Jiao W.B."/>
            <person name="Patel V."/>
            <person name="Velikkakam James G."/>
            <person name="Koornneef M."/>
            <person name="Ossowski S."/>
            <person name="Schneeberger K."/>
        </authorList>
    </citation>
    <scope>NUCLEOTIDE SEQUENCE [LARGE SCALE GENOMIC DNA]</scope>
    <source>
        <strain evidence="8">cv. Landsberg erecta</strain>
    </source>
</reference>
<feature type="compositionally biased region" description="Polar residues" evidence="5">
    <location>
        <begin position="466"/>
        <end position="477"/>
    </location>
</feature>
<proteinExistence type="inferred from homology"/>
<protein>
    <submittedName>
        <fullName evidence="7">SOL1</fullName>
    </submittedName>
</protein>
<dbReference type="PROSITE" id="PS51634">
    <property type="entry name" value="CRC"/>
    <property type="match status" value="1"/>
</dbReference>
<evidence type="ECO:0000259" key="6">
    <source>
        <dbReference type="PROSITE" id="PS51634"/>
    </source>
</evidence>
<feature type="region of interest" description="Disordered" evidence="5">
    <location>
        <begin position="307"/>
        <end position="328"/>
    </location>
</feature>
<dbReference type="SMART" id="SM01114">
    <property type="entry name" value="CXC"/>
    <property type="match status" value="2"/>
</dbReference>
<feature type="compositionally biased region" description="Basic and acidic residues" evidence="5">
    <location>
        <begin position="69"/>
        <end position="84"/>
    </location>
</feature>
<evidence type="ECO:0000256" key="2">
    <source>
        <dbReference type="ARBA" id="ARBA00007267"/>
    </source>
</evidence>
<feature type="region of interest" description="Disordered" evidence="5">
    <location>
        <begin position="69"/>
        <end position="102"/>
    </location>
</feature>
<organism evidence="7 8">
    <name type="scientific">Arabidopsis thaliana</name>
    <name type="common">Mouse-ear cress</name>
    <dbReference type="NCBI Taxonomy" id="3702"/>
    <lineage>
        <taxon>Eukaryota</taxon>
        <taxon>Viridiplantae</taxon>
        <taxon>Streptophyta</taxon>
        <taxon>Embryophyta</taxon>
        <taxon>Tracheophyta</taxon>
        <taxon>Spermatophyta</taxon>
        <taxon>Magnoliopsida</taxon>
        <taxon>eudicotyledons</taxon>
        <taxon>Gunneridae</taxon>
        <taxon>Pentapetalae</taxon>
        <taxon>rosids</taxon>
        <taxon>malvids</taxon>
        <taxon>Brassicales</taxon>
        <taxon>Brassicaceae</taxon>
        <taxon>Camelineae</taxon>
        <taxon>Arabidopsis</taxon>
    </lineage>
</organism>
<comment type="subcellular location">
    <subcellularLocation>
        <location evidence="1">Nucleus</location>
    </subcellularLocation>
</comment>
<feature type="domain" description="CRC" evidence="6">
    <location>
        <begin position="326"/>
        <end position="451"/>
    </location>
</feature>
<dbReference type="PANTHER" id="PTHR46159">
    <property type="entry name" value="PROTEIN TESMIN/TSO1-LIKE CXC 2"/>
    <property type="match status" value="1"/>
</dbReference>
<dbReference type="GO" id="GO:0005634">
    <property type="term" value="C:nucleus"/>
    <property type="evidence" value="ECO:0007669"/>
    <property type="project" value="UniProtKB-SubCell"/>
</dbReference>
<gene>
    <name evidence="7" type="ordered locus">AXX17_At3g24520</name>
</gene>
<sequence>MDTPEKSETQIGTPVSKLKVEDSPVFSYICNLSPIKTIKPIPITCPLSSLNYASPPSVFTSPHAVSHKESRFRSQKDVSASKEVGEEEALVGSEPEQSYKNDCNTPRVLNDVKDNGCGKDLQVMMDNVKKKSDTPDWETLIAATTELIYGSPRESEAFSCLLKKTSNSEARLRGSITATSVAVTNTDVVNNESESVDALSILHRGVRRRCLDFEVKGNNQQTLGESSSSCVVPSIGLHLNTIAMSSKDKNVANEYSFSGNIKVGVQSSLTPVLHSQHDIVRENESGKDSGQIIEVVPKSLASVDLTPISPKKKRRKSEQSGEGDSSCKRCNCKKSKCLKLYCECFAAGFYCIEPCSCINCFNKPIHKDVVLATRKQIESRNPLAFAPKVIRNSDSIIEVGEDASKTPASARHKRGCNCKKSNCLKKYCECYQGGVGCSINCRCEGCKNAFGRKDGSLFEQDEENETSGTPGTKKTQQNVELFKPAAPPSTPIPFRQPLAQLPISSNNRLLPPQSHFHHGAIGSSSSGIYNIRKPDMSLLSHSRIETITEDIDDMSENLIHSPITTLSPNSKRVSLSHLDSPESTPWRRNGEGRNLIRSFPTFPSLTPHH</sequence>
<dbReference type="InterPro" id="IPR044522">
    <property type="entry name" value="TSO1-like"/>
</dbReference>
<dbReference type="GO" id="GO:0003700">
    <property type="term" value="F:DNA-binding transcription factor activity"/>
    <property type="evidence" value="ECO:0007669"/>
    <property type="project" value="InterPro"/>
</dbReference>
<feature type="region of interest" description="Disordered" evidence="5">
    <location>
        <begin position="457"/>
        <end position="477"/>
    </location>
</feature>
<evidence type="ECO:0000256" key="4">
    <source>
        <dbReference type="ARBA" id="ARBA00023242"/>
    </source>
</evidence>
<dbReference type="InterPro" id="IPR033467">
    <property type="entry name" value="Tesmin/TSO1-like_CXC"/>
</dbReference>